<dbReference type="SUPFAM" id="SSF52047">
    <property type="entry name" value="RNI-like"/>
    <property type="match status" value="2"/>
</dbReference>
<dbReference type="InterPro" id="IPR032675">
    <property type="entry name" value="LRR_dom_sf"/>
</dbReference>
<comment type="caution">
    <text evidence="2">The sequence shown here is derived from an EMBL/GenBank/DDBJ whole genome shotgun (WGS) entry which is preliminary data.</text>
</comment>
<dbReference type="GO" id="GO:0031146">
    <property type="term" value="P:SCF-dependent proteasomal ubiquitin-dependent protein catabolic process"/>
    <property type="evidence" value="ECO:0007669"/>
    <property type="project" value="TreeGrafter"/>
</dbReference>
<dbReference type="PANTHER" id="PTHR13318">
    <property type="entry name" value="PARTNER OF PAIRED, ISOFORM B-RELATED"/>
    <property type="match status" value="1"/>
</dbReference>
<dbReference type="PANTHER" id="PTHR13318:SF105">
    <property type="entry name" value="F-BOX_LRR-REPEAT PROTEIN 3"/>
    <property type="match status" value="1"/>
</dbReference>
<dbReference type="AlphaFoldDB" id="A0A433QUC2"/>
<dbReference type="InterPro" id="IPR001810">
    <property type="entry name" value="F-box_dom"/>
</dbReference>
<dbReference type="EMBL" id="RBNJ01001256">
    <property type="protein sequence ID" value="RUS33390.1"/>
    <property type="molecule type" value="Genomic_DNA"/>
</dbReference>
<evidence type="ECO:0000313" key="2">
    <source>
        <dbReference type="EMBL" id="RUS33390.1"/>
    </source>
</evidence>
<reference evidence="2 3" key="1">
    <citation type="journal article" date="2018" name="New Phytol.">
        <title>Phylogenomics of Endogonaceae and evolution of mycorrhizas within Mucoromycota.</title>
        <authorList>
            <person name="Chang Y."/>
            <person name="Desiro A."/>
            <person name="Na H."/>
            <person name="Sandor L."/>
            <person name="Lipzen A."/>
            <person name="Clum A."/>
            <person name="Barry K."/>
            <person name="Grigoriev I.V."/>
            <person name="Martin F.M."/>
            <person name="Stajich J.E."/>
            <person name="Smith M.E."/>
            <person name="Bonito G."/>
            <person name="Spatafora J.W."/>
        </authorList>
    </citation>
    <scope>NUCLEOTIDE SEQUENCE [LARGE SCALE GENOMIC DNA]</scope>
    <source>
        <strain evidence="2 3">AD002</strain>
    </source>
</reference>
<dbReference type="Proteomes" id="UP000274822">
    <property type="component" value="Unassembled WGS sequence"/>
</dbReference>
<keyword evidence="3" id="KW-1185">Reference proteome</keyword>
<dbReference type="Pfam" id="PF12937">
    <property type="entry name" value="F-box-like"/>
    <property type="match status" value="1"/>
</dbReference>
<dbReference type="InterPro" id="IPR006553">
    <property type="entry name" value="Leu-rich_rpt_Cys-con_subtyp"/>
</dbReference>
<proteinExistence type="predicted"/>
<protein>
    <recommendedName>
        <fullName evidence="1">F-box domain-containing protein</fullName>
    </recommendedName>
</protein>
<dbReference type="Gene3D" id="3.80.10.10">
    <property type="entry name" value="Ribonuclease Inhibitor"/>
    <property type="match status" value="2"/>
</dbReference>
<accession>A0A433QUC2</accession>
<gene>
    <name evidence="2" type="ORF">BC938DRAFT_471918</name>
</gene>
<name>A0A433QUC2_9FUNG</name>
<evidence type="ECO:0000259" key="1">
    <source>
        <dbReference type="Pfam" id="PF12937"/>
    </source>
</evidence>
<sequence>MTSTSHALEIPLILTNIFTYLSCQSHLLSCTLVSRNFFSAAIPILWRRPRIYKPRFFSAFTSALQPSTNAHTLRSYRTYVHELDVAYLIRQRRSDQHALLVTCLPLLPNLASVDLRDCSILTDDALAILAEACPHLKTLWLNINTAITTQGAIDSIPRFAKLRTLHVDGAPWCTDEFIECIFGSCRLLRALNITGCRRVTGDSLRLVRSTQLRSLVLRQVGCMTREQVAEIMACRTLEEVELVVEGDWDLWALIEDPSPPPESDAISELSDSSLRVRTISAVSSRRTLRKLSLNLAKGARESSLVALLDRLGSSDALVDLNLHLWRPSETTATLDGIASHCHALRRLRLERWDGDCTGNEALRRILESCSKIEVLHLCESSFTDGGLEAVVEVCGGRLRELTIEDVLVTDAGVARVVRECTGLRALVVKYCQVTDAPLRELKACGSGMKRLSFECESVGEEAWRSVCEGCPQLEFLELWTIAEVPKEHLHLIAHLRHLETLICYGLGALPEAILLLLARWLPSLRDLIVQKSTRWDEWLGPWLNSGEVQRHQPTMLSIGLQYQEWVRREEGIHVEFEGNIAGGVGPYVREEVIRGMPLCTVLSMYSRS</sequence>
<feature type="domain" description="F-box" evidence="1">
    <location>
        <begin position="13"/>
        <end position="50"/>
    </location>
</feature>
<dbReference type="SMART" id="SM00367">
    <property type="entry name" value="LRR_CC"/>
    <property type="match status" value="5"/>
</dbReference>
<evidence type="ECO:0000313" key="3">
    <source>
        <dbReference type="Proteomes" id="UP000274822"/>
    </source>
</evidence>
<dbReference type="GO" id="GO:0019005">
    <property type="term" value="C:SCF ubiquitin ligase complex"/>
    <property type="evidence" value="ECO:0007669"/>
    <property type="project" value="TreeGrafter"/>
</dbReference>
<organism evidence="2 3">
    <name type="scientific">Jimgerdemannia flammicorona</name>
    <dbReference type="NCBI Taxonomy" id="994334"/>
    <lineage>
        <taxon>Eukaryota</taxon>
        <taxon>Fungi</taxon>
        <taxon>Fungi incertae sedis</taxon>
        <taxon>Mucoromycota</taxon>
        <taxon>Mucoromycotina</taxon>
        <taxon>Endogonomycetes</taxon>
        <taxon>Endogonales</taxon>
        <taxon>Endogonaceae</taxon>
        <taxon>Jimgerdemannia</taxon>
    </lineage>
</organism>